<reference evidence="2 3" key="1">
    <citation type="submission" date="2018-05" db="EMBL/GenBank/DDBJ databases">
        <title>Pararhodobacter marina sp. nov., isolated from deep-sea water of the Indian Ocean.</title>
        <authorList>
            <person name="Lai Q.Sr."/>
            <person name="Liu X."/>
            <person name="Shao Z."/>
        </authorList>
    </citation>
    <scope>NUCLEOTIDE SEQUENCE [LARGE SCALE GENOMIC DNA]</scope>
    <source>
        <strain evidence="2 3">CIC4N-9</strain>
    </source>
</reference>
<organism evidence="2 3">
    <name type="scientific">Pararhodobacter marinus</name>
    <dbReference type="NCBI Taxonomy" id="2184063"/>
    <lineage>
        <taxon>Bacteria</taxon>
        <taxon>Pseudomonadati</taxon>
        <taxon>Pseudomonadota</taxon>
        <taxon>Alphaproteobacteria</taxon>
        <taxon>Rhodobacterales</taxon>
        <taxon>Paracoccaceae</taxon>
        <taxon>Pararhodobacter</taxon>
    </lineage>
</organism>
<feature type="signal peptide" evidence="1">
    <location>
        <begin position="1"/>
        <end position="21"/>
    </location>
</feature>
<evidence type="ECO:0000313" key="3">
    <source>
        <dbReference type="Proteomes" id="UP000244940"/>
    </source>
</evidence>
<dbReference type="SUPFAM" id="SSF53474">
    <property type="entry name" value="alpha/beta-Hydrolases"/>
    <property type="match status" value="1"/>
</dbReference>
<protein>
    <recommendedName>
        <fullName evidence="4">Dienelactone hydrolase</fullName>
    </recommendedName>
</protein>
<dbReference type="RefSeq" id="WP_109534579.1">
    <property type="nucleotide sequence ID" value="NZ_QEYD01000011.1"/>
</dbReference>
<evidence type="ECO:0000256" key="1">
    <source>
        <dbReference type="SAM" id="SignalP"/>
    </source>
</evidence>
<keyword evidence="3" id="KW-1185">Reference proteome</keyword>
<name>A0A2U2C6B1_9RHOB</name>
<dbReference type="AlphaFoldDB" id="A0A2U2C6B1"/>
<comment type="caution">
    <text evidence="2">The sequence shown here is derived from an EMBL/GenBank/DDBJ whole genome shotgun (WGS) entry which is preliminary data.</text>
</comment>
<dbReference type="Proteomes" id="UP000244940">
    <property type="component" value="Unassembled WGS sequence"/>
</dbReference>
<evidence type="ECO:0000313" key="2">
    <source>
        <dbReference type="EMBL" id="PWE27389.1"/>
    </source>
</evidence>
<sequence>MRPGGLAALVMAMALTSLAFTAPAGAEHRIPSAAAPGAAEAPTQSAAPVPSAGTPGVFALDIRGTSEEARALSLTLWYPAHPGNEADFAGNAVFRPTRVIPGADPRPPVPDGRFPLVLVSHGGLRSAEDSGAWLSAGLARAGYLAVEVNAPRPADARAALNEIWHRPADLSRALDRLLRHPQWSARIDPERVFAVGFALGGTAAMALTGLGTEVEGYQQSCDSPGQGNPDCRWLQAQGVSPAQTETAPLSIDRHDARFRAAVAIAPEYLPVIETRPGIHAPALMVTLGPDVPAGADRLPESVVQMTLPQARPTDGFALCTEAGPQILARDGGDPDLCGSSPDARLEAHDRILQAIAAFLHDADAQP</sequence>
<dbReference type="Gene3D" id="3.40.50.1820">
    <property type="entry name" value="alpha/beta hydrolase"/>
    <property type="match status" value="1"/>
</dbReference>
<dbReference type="GeneID" id="94366626"/>
<dbReference type="OrthoDB" id="9814760at2"/>
<gene>
    <name evidence="2" type="ORF">C4N9_17175</name>
</gene>
<dbReference type="EMBL" id="QEYD01000011">
    <property type="protein sequence ID" value="PWE27389.1"/>
    <property type="molecule type" value="Genomic_DNA"/>
</dbReference>
<proteinExistence type="predicted"/>
<keyword evidence="1" id="KW-0732">Signal</keyword>
<accession>A0A2U2C6B1</accession>
<feature type="chain" id="PRO_5015757362" description="Dienelactone hydrolase" evidence="1">
    <location>
        <begin position="22"/>
        <end position="366"/>
    </location>
</feature>
<evidence type="ECO:0008006" key="4">
    <source>
        <dbReference type="Google" id="ProtNLM"/>
    </source>
</evidence>
<dbReference type="InterPro" id="IPR029058">
    <property type="entry name" value="AB_hydrolase_fold"/>
</dbReference>